<protein>
    <submittedName>
        <fullName evidence="2">Acetyltransferase, GNAT family protein</fullName>
    </submittedName>
</protein>
<name>A1R759_PAEAT</name>
<organism evidence="2 3">
    <name type="scientific">Paenarthrobacter aurescens (strain TC1)</name>
    <dbReference type="NCBI Taxonomy" id="290340"/>
    <lineage>
        <taxon>Bacteria</taxon>
        <taxon>Bacillati</taxon>
        <taxon>Actinomycetota</taxon>
        <taxon>Actinomycetes</taxon>
        <taxon>Micrococcales</taxon>
        <taxon>Micrococcaceae</taxon>
        <taxon>Paenarthrobacter</taxon>
    </lineage>
</organism>
<reference evidence="2 3" key="1">
    <citation type="journal article" date="2006" name="PLoS Genet.">
        <title>Secrets of soil survival revealed by the genome sequence of Arthrobacter aurescens TC1.</title>
        <authorList>
            <person name="Mongodin E.F."/>
            <person name="Shapir N."/>
            <person name="Daugherty S.C."/>
            <person name="DeBoy R.T."/>
            <person name="Emerson J.B."/>
            <person name="Shvartzbeyn A."/>
            <person name="Radune D."/>
            <person name="Vamathevan J."/>
            <person name="Riggs F."/>
            <person name="Grinberg V."/>
            <person name="Khouri H."/>
            <person name="Wackett L.P."/>
            <person name="Nelson K.E."/>
            <person name="Sadowsky M.J."/>
        </authorList>
    </citation>
    <scope>NUCLEOTIDE SEQUENCE [LARGE SCALE GENOMIC DNA]</scope>
    <source>
        <strain evidence="2 3">TC1</strain>
    </source>
</reference>
<accession>A1R759</accession>
<proteinExistence type="predicted"/>
<evidence type="ECO:0000259" key="1">
    <source>
        <dbReference type="PROSITE" id="PS51186"/>
    </source>
</evidence>
<sequence>MKPIVRLYDPERDAARVAELYNRNNYGTIRSGSPLTGDDVNAVLQERCAALFMVGEDRGNIVGTIGYLKVSGRRVAGDDELFSGMFLIDPGYRMGFLAGELFMQSFIKLVERGVRTLRLEVDPANQKAFPLYGRVGFRTAGIVSPDEDGYIELISFLPGVVSDLLRTSFADASPQDMFSKYSWRSMGSARGKDLMDGVSVQDGAPLLTYTFPVKKDIIDVQVDMSSGAIVHARHNGHLFDWPETPQRSAPNRPERPSLGSRRLGEFTISLDSGGTLTIDHPRHPGPVLTDHFPVGEDGAPYWRRPAALNVTCQELPDGWRTWLGPITREIRLLGDKVSVVVNHQSEQRVTAFPWVNLRSGEFHLTTEGRQRTLGGPIVRGLWPPDRTDFEAAESVFDDQSYGASALWTDTASGIALAATWHSEGKLRVEGAHLPAASSEAGSILYDVDLFDGAEALPVPDNVELPPSLTPVFHAVPSGPHQGWNPITWAAAETSRTDVLEAVGSNGSLLVSPDQGIVSWTAGQTKVLAAPFPKLRALGPLTAWNSGLWVTGQGAREDPEQGIEWGSGGRAPHLIGSPADCSGWEVQQRGNDLTALRIVVDGVKGAEQVTHVTPNAQIQAKNRAPILFQTDTNTDLWWAAARDRFPLRASVRRAAIGLGGTTWLVVENDQGTHPEILIRSTGEYLLLSLLARAGDTTTTSWLLSVQEMGSPTTNIKENPS</sequence>
<dbReference type="EMBL" id="CP000474">
    <property type="protein sequence ID" value="ABM09698.1"/>
    <property type="molecule type" value="Genomic_DNA"/>
</dbReference>
<gene>
    <name evidence="2" type="ordered locus">AAur_2334</name>
</gene>
<dbReference type="STRING" id="290340.AAur_2334"/>
<evidence type="ECO:0000313" key="2">
    <source>
        <dbReference type="EMBL" id="ABM09698.1"/>
    </source>
</evidence>
<dbReference type="Gene3D" id="3.40.630.30">
    <property type="match status" value="1"/>
</dbReference>
<dbReference type="KEGG" id="aau:AAur_2334"/>
<dbReference type="PROSITE" id="PS51186">
    <property type="entry name" value="GNAT"/>
    <property type="match status" value="1"/>
</dbReference>
<dbReference type="HOGENOM" id="CLU_387657_0_0_11"/>
<dbReference type="AlphaFoldDB" id="A1R759"/>
<dbReference type="GO" id="GO:0016747">
    <property type="term" value="F:acyltransferase activity, transferring groups other than amino-acyl groups"/>
    <property type="evidence" value="ECO:0007669"/>
    <property type="project" value="InterPro"/>
</dbReference>
<keyword evidence="3" id="KW-1185">Reference proteome</keyword>
<dbReference type="SUPFAM" id="SSF55729">
    <property type="entry name" value="Acyl-CoA N-acyltransferases (Nat)"/>
    <property type="match status" value="1"/>
</dbReference>
<dbReference type="InterPro" id="IPR016181">
    <property type="entry name" value="Acyl_CoA_acyltransferase"/>
</dbReference>
<dbReference type="InterPro" id="IPR000182">
    <property type="entry name" value="GNAT_dom"/>
</dbReference>
<dbReference type="Pfam" id="PF00583">
    <property type="entry name" value="Acetyltransf_1"/>
    <property type="match status" value="1"/>
</dbReference>
<dbReference type="eggNOG" id="COG0456">
    <property type="taxonomic scope" value="Bacteria"/>
</dbReference>
<dbReference type="Proteomes" id="UP000000637">
    <property type="component" value="Chromosome"/>
</dbReference>
<dbReference type="OrthoDB" id="2894645at2"/>
<evidence type="ECO:0000313" key="3">
    <source>
        <dbReference type="Proteomes" id="UP000000637"/>
    </source>
</evidence>
<dbReference type="RefSeq" id="WP_011775015.1">
    <property type="nucleotide sequence ID" value="NC_008711.1"/>
</dbReference>
<feature type="domain" description="N-acetyltransferase" evidence="1">
    <location>
        <begin position="3"/>
        <end position="158"/>
    </location>
</feature>